<organism evidence="1">
    <name type="scientific">Culex tarsalis</name>
    <name type="common">Encephalitis mosquito</name>
    <dbReference type="NCBI Taxonomy" id="7177"/>
    <lineage>
        <taxon>Eukaryota</taxon>
        <taxon>Metazoa</taxon>
        <taxon>Ecdysozoa</taxon>
        <taxon>Arthropoda</taxon>
        <taxon>Hexapoda</taxon>
        <taxon>Insecta</taxon>
        <taxon>Pterygota</taxon>
        <taxon>Neoptera</taxon>
        <taxon>Endopterygota</taxon>
        <taxon>Diptera</taxon>
        <taxon>Nematocera</taxon>
        <taxon>Culicoidea</taxon>
        <taxon>Culicidae</taxon>
        <taxon>Culicinae</taxon>
        <taxon>Culicini</taxon>
        <taxon>Culex</taxon>
        <taxon>Culex</taxon>
    </lineage>
</organism>
<evidence type="ECO:0000313" key="1">
    <source>
        <dbReference type="EMBL" id="JAV33163.1"/>
    </source>
</evidence>
<accession>A0A1Q3G045</accession>
<name>A0A1Q3G045_CULTA</name>
<dbReference type="AlphaFoldDB" id="A0A1Q3G045"/>
<protein>
    <submittedName>
        <fullName evidence="1">Uncharacterized protein</fullName>
    </submittedName>
</protein>
<dbReference type="EMBL" id="GFDL01001882">
    <property type="protein sequence ID" value="JAV33163.1"/>
    <property type="molecule type" value="Transcribed_RNA"/>
</dbReference>
<reference evidence="1" key="1">
    <citation type="submission" date="2017-01" db="EMBL/GenBank/DDBJ databases">
        <title>A deep insight into the sialotranscriptome of adult male and female Cluex tarsalis mosquitoes.</title>
        <authorList>
            <person name="Ribeiro J.M."/>
            <person name="Moreira F."/>
            <person name="Bernard K.A."/>
            <person name="Calvo E."/>
        </authorList>
    </citation>
    <scope>NUCLEOTIDE SEQUENCE</scope>
    <source>
        <strain evidence="1">Kern County</strain>
        <tissue evidence="1">Salivary glands</tissue>
    </source>
</reference>
<proteinExistence type="predicted"/>
<sequence>MDPARDPIVTECDLKRERLVREKLTEFAESLENNLRLIKNLLSSEQPNVDQILMRSIRYELLTRSCPDATPYPEDLVEEVKSECVEEIVRRLRSVGTLVSDTVEAFNRILRSFQAVEKAAYRCDWAQRSELIEGSKVRQPLDVYLYRGYSIGNQLQLMTVELMETFNGIDAKKAGTIEKFKGCLKIPEDFEKYVVEFVQEQKILE</sequence>